<accession>A0ABQ2L515</accession>
<dbReference type="EMBL" id="BMLN01000008">
    <property type="protein sequence ID" value="GGO03729.1"/>
    <property type="molecule type" value="Genomic_DNA"/>
</dbReference>
<dbReference type="PROSITE" id="PS00061">
    <property type="entry name" value="ADH_SHORT"/>
    <property type="match status" value="1"/>
</dbReference>
<dbReference type="PRINTS" id="PR00081">
    <property type="entry name" value="GDHRDH"/>
</dbReference>
<protein>
    <submittedName>
        <fullName evidence="4">Short-chain dehydrogenase/reductase</fullName>
    </submittedName>
</protein>
<evidence type="ECO:0000313" key="4">
    <source>
        <dbReference type="EMBL" id="GGO03729.1"/>
    </source>
</evidence>
<evidence type="ECO:0000256" key="2">
    <source>
        <dbReference type="ARBA" id="ARBA00023002"/>
    </source>
</evidence>
<dbReference type="PANTHER" id="PTHR42901:SF1">
    <property type="entry name" value="ALCOHOL DEHYDROGENASE"/>
    <property type="match status" value="1"/>
</dbReference>
<proteinExistence type="inferred from homology"/>
<dbReference type="InterPro" id="IPR036291">
    <property type="entry name" value="NAD(P)-bd_dom_sf"/>
</dbReference>
<dbReference type="PRINTS" id="PR00080">
    <property type="entry name" value="SDRFAMILY"/>
</dbReference>
<dbReference type="RefSeq" id="WP_018976540.1">
    <property type="nucleotide sequence ID" value="NZ_BMLN01000008.1"/>
</dbReference>
<dbReference type="InterPro" id="IPR002347">
    <property type="entry name" value="SDR_fam"/>
</dbReference>
<dbReference type="Proteomes" id="UP000606653">
    <property type="component" value="Unassembled WGS sequence"/>
</dbReference>
<dbReference type="SUPFAM" id="SSF51735">
    <property type="entry name" value="NAD(P)-binding Rossmann-fold domains"/>
    <property type="match status" value="1"/>
</dbReference>
<comment type="similarity">
    <text evidence="1 3">Belongs to the short-chain dehydrogenases/reductases (SDR) family.</text>
</comment>
<gene>
    <name evidence="4" type="ORF">GCM10010969_28200</name>
</gene>
<dbReference type="Pfam" id="PF00106">
    <property type="entry name" value="adh_short"/>
    <property type="match status" value="1"/>
</dbReference>
<reference evidence="5" key="1">
    <citation type="journal article" date="2019" name="Int. J. Syst. Evol. Microbiol.">
        <title>The Global Catalogue of Microorganisms (GCM) 10K type strain sequencing project: providing services to taxonomists for standard genome sequencing and annotation.</title>
        <authorList>
            <consortium name="The Broad Institute Genomics Platform"/>
            <consortium name="The Broad Institute Genome Sequencing Center for Infectious Disease"/>
            <person name="Wu L."/>
            <person name="Ma J."/>
        </authorList>
    </citation>
    <scope>NUCLEOTIDE SEQUENCE [LARGE SCALE GENOMIC DNA]</scope>
    <source>
        <strain evidence="5">CGMCC 1.6964</strain>
    </source>
</reference>
<evidence type="ECO:0000313" key="5">
    <source>
        <dbReference type="Proteomes" id="UP000606653"/>
    </source>
</evidence>
<dbReference type="InterPro" id="IPR020904">
    <property type="entry name" value="Sc_DH/Rdtase_CS"/>
</dbReference>
<sequence length="267" mass="29886">MAIFSSKKTIFITGAGSGLGKGTAIGLARAGHRVIATVETISQVPEFREYAKSEGLDIEVFKLDVNNPLDRAQVAEHDFDIFVNNAAIGHTGPFAEVPVDNVRQVFETNFFSSIELAQIAARKFVAKKKGKIVFTSSIAGLSVTPFLGPYCASKHALEALAQALQQELEDYGVQVATINPGPYKTGFNDMMFEEKEKWYDEKTNFTKRSDIVKKGEKMLAQQFDPQDMIDKMVEIIPQDKHNFRTVWPEASEKQVKEYQAKVWEQKI</sequence>
<name>A0ABQ2L515_9BACL</name>
<evidence type="ECO:0000256" key="1">
    <source>
        <dbReference type="ARBA" id="ARBA00006484"/>
    </source>
</evidence>
<dbReference type="PANTHER" id="PTHR42901">
    <property type="entry name" value="ALCOHOL DEHYDROGENASE"/>
    <property type="match status" value="1"/>
</dbReference>
<dbReference type="NCBIfam" id="NF006776">
    <property type="entry name" value="PRK09291.1"/>
    <property type="match status" value="1"/>
</dbReference>
<organism evidence="4 5">
    <name type="scientific">Saccharibacillus kuerlensis</name>
    <dbReference type="NCBI Taxonomy" id="459527"/>
    <lineage>
        <taxon>Bacteria</taxon>
        <taxon>Bacillati</taxon>
        <taxon>Bacillota</taxon>
        <taxon>Bacilli</taxon>
        <taxon>Bacillales</taxon>
        <taxon>Paenibacillaceae</taxon>
        <taxon>Saccharibacillus</taxon>
    </lineage>
</organism>
<dbReference type="Gene3D" id="3.40.50.720">
    <property type="entry name" value="NAD(P)-binding Rossmann-like Domain"/>
    <property type="match status" value="1"/>
</dbReference>
<evidence type="ECO:0000256" key="3">
    <source>
        <dbReference type="RuleBase" id="RU000363"/>
    </source>
</evidence>
<comment type="caution">
    <text evidence="4">The sequence shown here is derived from an EMBL/GenBank/DDBJ whole genome shotgun (WGS) entry which is preliminary data.</text>
</comment>
<keyword evidence="5" id="KW-1185">Reference proteome</keyword>
<keyword evidence="2" id="KW-0560">Oxidoreductase</keyword>
<dbReference type="CDD" id="cd05374">
    <property type="entry name" value="17beta-HSD-like_SDR_c"/>
    <property type="match status" value="1"/>
</dbReference>